<evidence type="ECO:0000259" key="6">
    <source>
        <dbReference type="Pfam" id="PF01212"/>
    </source>
</evidence>
<dbReference type="NCBIfam" id="NF009709">
    <property type="entry name" value="PRK13238.1"/>
    <property type="match status" value="1"/>
</dbReference>
<comment type="cofactor">
    <cofactor evidence="1 5">
        <name>pyridoxal 5'-phosphate</name>
        <dbReference type="ChEBI" id="CHEBI:597326"/>
    </cofactor>
</comment>
<reference evidence="7" key="1">
    <citation type="journal article" date="2021" name="Science">
        <title>Hunting the eagle killer: A cyanobacterial neurotoxin causes vacuolar myelinopathy.</title>
        <authorList>
            <person name="Breinlinger S."/>
            <person name="Phillips T.J."/>
            <person name="Haram B.N."/>
            <person name="Mares J."/>
            <person name="Martinez Yerena J.A."/>
            <person name="Hrouzek P."/>
            <person name="Sobotka R."/>
            <person name="Henderson W.M."/>
            <person name="Schmieder P."/>
            <person name="Williams S.M."/>
            <person name="Lauderdale J.D."/>
            <person name="Wilde H.D."/>
            <person name="Gerrin W."/>
            <person name="Kust A."/>
            <person name="Washington J.W."/>
            <person name="Wagner C."/>
            <person name="Geier B."/>
            <person name="Liebeke M."/>
            <person name="Enke H."/>
            <person name="Niedermeyer T.H.J."/>
            <person name="Wilde S.B."/>
        </authorList>
    </citation>
    <scope>NUCLEOTIDE SEQUENCE</scope>
    <source>
        <strain evidence="7">Thurmond2011</strain>
    </source>
</reference>
<dbReference type="Gene3D" id="3.90.1150.10">
    <property type="entry name" value="Aspartate Aminotransferase, domain 1"/>
    <property type="match status" value="1"/>
</dbReference>
<evidence type="ECO:0000313" key="7">
    <source>
        <dbReference type="EMBL" id="MDR9893088.1"/>
    </source>
</evidence>
<dbReference type="InterPro" id="IPR015422">
    <property type="entry name" value="PyrdxlP-dep_Trfase_small"/>
</dbReference>
<proteinExistence type="inferred from homology"/>
<feature type="modified residue" description="N6-(pyridoxal phosphate)lysine" evidence="5">
    <location>
        <position position="258"/>
    </location>
</feature>
<dbReference type="PANTHER" id="PTHR32325">
    <property type="entry name" value="BETA-ELIMINATING LYASE-LIKE PROTEIN-RELATED"/>
    <property type="match status" value="1"/>
</dbReference>
<dbReference type="InterPro" id="IPR011166">
    <property type="entry name" value="Beta-eliminating_lyase"/>
</dbReference>
<comment type="similarity">
    <text evidence="2">Belongs to the beta-eliminating lyase family.</text>
</comment>
<evidence type="ECO:0000256" key="2">
    <source>
        <dbReference type="ARBA" id="ARBA00009721"/>
    </source>
</evidence>
<evidence type="ECO:0000256" key="1">
    <source>
        <dbReference type="ARBA" id="ARBA00001933"/>
    </source>
</evidence>
<dbReference type="GO" id="GO:0016830">
    <property type="term" value="F:carbon-carbon lyase activity"/>
    <property type="evidence" value="ECO:0007669"/>
    <property type="project" value="InterPro"/>
</dbReference>
<dbReference type="RefSeq" id="WP_208344497.1">
    <property type="nucleotide sequence ID" value="NZ_CAWQFN010000508.1"/>
</dbReference>
<gene>
    <name evidence="8" type="primary">aetE</name>
    <name evidence="7" type="ORF">G7B40_000610</name>
</gene>
<accession>A0A861BA10</accession>
<dbReference type="InterPro" id="IPR015421">
    <property type="entry name" value="PyrdxlP-dep_Trfase_major"/>
</dbReference>
<reference evidence="8" key="2">
    <citation type="journal article" date="2021" name="Science, e1252229">
        <title>Hunting the eagle killer: A cyanobacterial neurotoxin causes vacuolar myelinopathy.</title>
        <authorList>
            <person name="Breinlinger S."/>
            <person name="Phillips T.J."/>
            <person name="Haram B.N."/>
            <person name="Mares J."/>
            <person name="Martinez Yerena J.A."/>
            <person name="Hrouzek P."/>
            <person name="Sobotka R."/>
            <person name="Henderson W.M."/>
            <person name="Schmieder P."/>
            <person name="Williams S.M."/>
            <person name="Lauderdale J.D."/>
            <person name="Wilde H.D."/>
            <person name="Gerrin W."/>
            <person name="Kust A."/>
            <person name="Washington J.W."/>
            <person name="Wagner C."/>
            <person name="Geier B."/>
            <person name="Liebeke M."/>
            <person name="Enke H."/>
            <person name="Niedermeyer T.H.J."/>
            <person name="Wilde S.B."/>
        </authorList>
    </citation>
    <scope>NUCLEOTIDE SEQUENCE</scope>
    <source>
        <strain evidence="8">Thurmond2011</strain>
    </source>
</reference>
<keyword evidence="4" id="KW-0456">Lyase</keyword>
<dbReference type="GO" id="GO:0009072">
    <property type="term" value="P:aromatic amino acid metabolic process"/>
    <property type="evidence" value="ECO:0007669"/>
    <property type="project" value="InterPro"/>
</dbReference>
<dbReference type="EMBL" id="JAALHA020000001">
    <property type="protein sequence ID" value="MDR9893088.1"/>
    <property type="molecule type" value="Genomic_DNA"/>
</dbReference>
<dbReference type="Gene3D" id="3.40.640.10">
    <property type="entry name" value="Type I PLP-dependent aspartate aminotransferase-like (Major domain)"/>
    <property type="match status" value="1"/>
</dbReference>
<dbReference type="Proteomes" id="UP000667802">
    <property type="component" value="Unassembled WGS sequence"/>
</dbReference>
<evidence type="ECO:0000313" key="9">
    <source>
        <dbReference type="Proteomes" id="UP000667802"/>
    </source>
</evidence>
<dbReference type="AlphaFoldDB" id="A0A861BA10"/>
<keyword evidence="9" id="KW-1185">Reference proteome</keyword>
<feature type="domain" description="Aromatic amino acid beta-eliminating lyase/threonine aldolase" evidence="6">
    <location>
        <begin position="47"/>
        <end position="424"/>
    </location>
</feature>
<dbReference type="PANTHER" id="PTHR32325:SF4">
    <property type="entry name" value="TRYPTOPHANASE"/>
    <property type="match status" value="1"/>
</dbReference>
<sequence>MTHHPPEPFRIKMVEPIKLLDRDARKAAIRRSGYSLFGLRSEEIFIDFFTDSGTTAMSQTQWSAMFEGDEAYAGGSSYFRLAEVIHDIFGFDYFLPTHQGRAAENILSTCMVKPDQYVPSNMHFDTTYANIRARGGRPINLVIDEAHHPGSYHLFKGNMNIQKLRAFIEEVGPNQIPFGMITVTNNAGGGQPVSMENLRAVSQTYKEFGIPFFIDACRFAENAYLIKLREPDYADKTPLEISREMFSLADGITMSAKKDGMVNIGGFIAMNDELLFEQARNELLLREGFPTYGGLAGRDLDAMAVGFHEVLQEDYLAYRLAQTAYLGDRLRELEIPIVEPPGGHAIYIDAGRLLPHISQKEFPAHALTVELYLEGGIRTVEIGSLSFAYPDPKTNQMVYPNLELVRLALPRRVYTQSHLDYVAETLGKTVTRCAQIPGYRITYAPKVLRQFTAQLEPIKLDAHPSATL</sequence>
<dbReference type="PIRSF" id="PIRSF001386">
    <property type="entry name" value="Trpase"/>
    <property type="match status" value="1"/>
</dbReference>
<dbReference type="InterPro" id="IPR001597">
    <property type="entry name" value="ArAA_b-elim_lyase/Thr_aldolase"/>
</dbReference>
<dbReference type="EMBL" id="MT225528">
    <property type="protein sequence ID" value="QNL15175.1"/>
    <property type="molecule type" value="Genomic_DNA"/>
</dbReference>
<evidence type="ECO:0000313" key="8">
    <source>
        <dbReference type="EMBL" id="QNL15175.1"/>
    </source>
</evidence>
<protein>
    <submittedName>
        <fullName evidence="8">AetE</fullName>
    </submittedName>
    <submittedName>
        <fullName evidence="7">Tryptophanase</fullName>
    </submittedName>
</protein>
<evidence type="ECO:0000256" key="4">
    <source>
        <dbReference type="ARBA" id="ARBA00023239"/>
    </source>
</evidence>
<name>A0A861BA10_9CYAN</name>
<evidence type="ECO:0000256" key="5">
    <source>
        <dbReference type="PIRSR" id="PIRSR611166-50"/>
    </source>
</evidence>
<dbReference type="Pfam" id="PF01212">
    <property type="entry name" value="Beta_elim_lyase"/>
    <property type="match status" value="1"/>
</dbReference>
<evidence type="ECO:0000256" key="3">
    <source>
        <dbReference type="ARBA" id="ARBA00022898"/>
    </source>
</evidence>
<organism evidence="8">
    <name type="scientific">Aetokthonos hydrillicola Thurmond2011</name>
    <dbReference type="NCBI Taxonomy" id="2712845"/>
    <lineage>
        <taxon>Bacteria</taxon>
        <taxon>Bacillati</taxon>
        <taxon>Cyanobacteriota</taxon>
        <taxon>Cyanophyceae</taxon>
        <taxon>Nostocales</taxon>
        <taxon>Hapalosiphonaceae</taxon>
        <taxon>Aetokthonos</taxon>
    </lineage>
</organism>
<dbReference type="SUPFAM" id="SSF53383">
    <property type="entry name" value="PLP-dependent transferases"/>
    <property type="match status" value="1"/>
</dbReference>
<keyword evidence="3 5" id="KW-0663">Pyridoxal phosphate</keyword>
<dbReference type="InterPro" id="IPR015424">
    <property type="entry name" value="PyrdxlP-dep_Trfase"/>
</dbReference>
<reference evidence="7" key="3">
    <citation type="submission" date="2022-06" db="EMBL/GenBank/DDBJ databases">
        <title>More than just an Eagle Killer: The freshwater cyanobacterium Aetokthonos hydrillicola produces highly toxic dolastatin derivatives.</title>
        <authorList>
            <person name="Schwark M."/>
            <person name="Martinez Yerena J.A."/>
            <person name="Rohrborn K."/>
            <person name="Hrouzek P."/>
            <person name="Divoka P."/>
            <person name="Delawska K."/>
            <person name="Saha S."/>
            <person name="Wiley F."/>
            <person name="Enke H."/>
            <person name="Enke D."/>
            <person name="Wilde S.B."/>
            <person name="Vorreiter C."/>
            <person name="Sippl W."/>
            <person name="Sobotka R."/>
            <person name="Mares J."/>
            <person name="Niedermayer T.H.J."/>
        </authorList>
    </citation>
    <scope>NUCLEOTIDE SEQUENCE</scope>
    <source>
        <strain evidence="7">Thurmond2011</strain>
    </source>
</reference>